<dbReference type="InterPro" id="IPR027842">
    <property type="entry name" value="HAM1-like_C"/>
</dbReference>
<dbReference type="InterPro" id="IPR045967">
    <property type="entry name" value="HAM1-like_N"/>
</dbReference>
<feature type="domain" description="HAM1-like N-terminal" evidence="2">
    <location>
        <begin position="235"/>
        <end position="570"/>
    </location>
</feature>
<evidence type="ECO:0000313" key="4">
    <source>
        <dbReference type="Proteomes" id="UP000799118"/>
    </source>
</evidence>
<feature type="domain" description="HAM1-like N-terminal" evidence="2">
    <location>
        <begin position="4"/>
        <end position="197"/>
    </location>
</feature>
<reference evidence="3" key="1">
    <citation type="journal article" date="2019" name="Environ. Microbiol.">
        <title>Fungal ecological strategies reflected in gene transcription - a case study of two litter decomposers.</title>
        <authorList>
            <person name="Barbi F."/>
            <person name="Kohler A."/>
            <person name="Barry K."/>
            <person name="Baskaran P."/>
            <person name="Daum C."/>
            <person name="Fauchery L."/>
            <person name="Ihrmark K."/>
            <person name="Kuo A."/>
            <person name="LaButti K."/>
            <person name="Lipzen A."/>
            <person name="Morin E."/>
            <person name="Grigoriev I.V."/>
            <person name="Henrissat B."/>
            <person name="Lindahl B."/>
            <person name="Martin F."/>
        </authorList>
    </citation>
    <scope>NUCLEOTIDE SEQUENCE</scope>
    <source>
        <strain evidence="3">JB14</strain>
    </source>
</reference>
<accession>A0A6A4HIZ3</accession>
<dbReference type="AlphaFoldDB" id="A0A6A4HIZ3"/>
<evidence type="ECO:0000259" key="1">
    <source>
        <dbReference type="Pfam" id="PF14613"/>
    </source>
</evidence>
<dbReference type="Proteomes" id="UP000799118">
    <property type="component" value="Unassembled WGS sequence"/>
</dbReference>
<sequence>MEKFIDILAAFDAGKLPSHDQVENFLQWLKTDIVPNGGLSTQGQVLADRVRDVVTAYQTLGEHKNKDNVLQEALWHLSQGDLSDTSVDANLQINTNEASKDLQDARDSINTILSVIWSGLSSESSALFRDFSSFTRLSLADAAEVIENQAARAKSGLREIDDQVQEGKRDTLGRDKERLKEEEDTKVAFEHSMDTLKDAGSSAIGFGQESTAKASELSDRTSAKLQDSFYRMCERAQNDEEYHQSLDTLFNTMQKWITKGFNATTDAASSLDSLVDDPTPEKHLSKALHGIETLLSRLAHTDSLSDLISTIRKCAADVRDDDDLRTWFDDFFTHLRRDLDEAGYLRSDEAKRTRKSLRTRWKEMLDQDSDFGRAWKKDVEAMKVQIQRFQDGLRNDEDLNRLRDAHLKLGEAIENGLIEAGDQAQTGVQAVMEQATWFWQDLFRVYLPRVLSMMKDIPIPRTEYKDMESELVLENLDVSSFNLLPSHMYIRNITDIDIVAPASAPDAPVQPATKTQVGTLTQIRMQAIQLAVSDISFYFKDKTASIGPSEYTGRLSFTLPPKGIDVNAKLRLIPASATTTLAPVASSAAPTSNVTPGSSLTNKPVPAPLTTATMTVSQRSLHRAFHVIEHLEVRITDDFEIDIKECNHSLVVAMFKPIMALRLKAALEGFVAGQFRQLLEGLDGMAYDVSERAEVFKDTGLGSGAAMGAAVWSEIGRMRRLGKGLRSGGRYTDWQATGTGVVVGERKVNLETGEDKEGDVKFAMGAEPQILSGEKRGPLGTASESLSKRLKSATGQILDDTGIEVSPDAVPDAMDAQQVVEQAKEVAEEGMKQFKSFKDTIQFKSKIEQQREGWQSSAFNWN</sequence>
<dbReference type="PANTHER" id="PTHR31138">
    <property type="entry name" value="CHROMOSOME 19, WHOLE GENOME SHOTGUN SEQUENCE"/>
    <property type="match status" value="1"/>
</dbReference>
<evidence type="ECO:0000313" key="3">
    <source>
        <dbReference type="EMBL" id="KAE9398066.1"/>
    </source>
</evidence>
<dbReference type="Pfam" id="PF19343">
    <property type="entry name" value="HAM1_N"/>
    <property type="match status" value="2"/>
</dbReference>
<protein>
    <submittedName>
        <fullName evidence="3">Uncharacterized protein</fullName>
    </submittedName>
</protein>
<dbReference type="PANTHER" id="PTHR31138:SF1">
    <property type="entry name" value="PDZ DOMAIN-CONTAINING PROTEIN"/>
    <property type="match status" value="1"/>
</dbReference>
<dbReference type="Pfam" id="PF14613">
    <property type="entry name" value="HAM1_C"/>
    <property type="match status" value="1"/>
</dbReference>
<organism evidence="3 4">
    <name type="scientific">Gymnopus androsaceus JB14</name>
    <dbReference type="NCBI Taxonomy" id="1447944"/>
    <lineage>
        <taxon>Eukaryota</taxon>
        <taxon>Fungi</taxon>
        <taxon>Dikarya</taxon>
        <taxon>Basidiomycota</taxon>
        <taxon>Agaricomycotina</taxon>
        <taxon>Agaricomycetes</taxon>
        <taxon>Agaricomycetidae</taxon>
        <taxon>Agaricales</taxon>
        <taxon>Marasmiineae</taxon>
        <taxon>Omphalotaceae</taxon>
        <taxon>Gymnopus</taxon>
    </lineage>
</organism>
<name>A0A6A4HIZ3_9AGAR</name>
<feature type="domain" description="HAM1-like C-terminal" evidence="1">
    <location>
        <begin position="637"/>
        <end position="701"/>
    </location>
</feature>
<dbReference type="EMBL" id="ML769488">
    <property type="protein sequence ID" value="KAE9398066.1"/>
    <property type="molecule type" value="Genomic_DNA"/>
</dbReference>
<keyword evidence="4" id="KW-1185">Reference proteome</keyword>
<dbReference type="OrthoDB" id="19394at2759"/>
<evidence type="ECO:0000259" key="2">
    <source>
        <dbReference type="Pfam" id="PF19343"/>
    </source>
</evidence>
<proteinExistence type="predicted"/>
<gene>
    <name evidence="3" type="ORF">BT96DRAFT_1020403</name>
</gene>